<evidence type="ECO:0000256" key="4">
    <source>
        <dbReference type="ARBA" id="ARBA00022989"/>
    </source>
</evidence>
<feature type="transmembrane region" description="Helical" evidence="6">
    <location>
        <begin position="170"/>
        <end position="197"/>
    </location>
</feature>
<evidence type="ECO:0000256" key="1">
    <source>
        <dbReference type="ARBA" id="ARBA00004651"/>
    </source>
</evidence>
<gene>
    <name evidence="9" type="ORF">CSC65_00280</name>
</gene>
<evidence type="ECO:0000259" key="8">
    <source>
        <dbReference type="Pfam" id="PF14237"/>
    </source>
</evidence>
<evidence type="ECO:0000256" key="5">
    <source>
        <dbReference type="ARBA" id="ARBA00023136"/>
    </source>
</evidence>
<keyword evidence="2" id="KW-1003">Cell membrane</keyword>
<accession>A0ABQ6ZB77</accession>
<dbReference type="PANTHER" id="PTHR36115:SF6">
    <property type="entry name" value="PROLINE-RICH ANTIGEN HOMOLOG"/>
    <property type="match status" value="1"/>
</dbReference>
<dbReference type="Pfam" id="PF06271">
    <property type="entry name" value="RDD"/>
    <property type="match status" value="1"/>
</dbReference>
<feature type="transmembrane region" description="Helical" evidence="6">
    <location>
        <begin position="233"/>
        <end position="257"/>
    </location>
</feature>
<dbReference type="EMBL" id="PDWN01000001">
    <property type="protein sequence ID" value="KAF1697354.1"/>
    <property type="molecule type" value="Genomic_DNA"/>
</dbReference>
<dbReference type="InterPro" id="IPR010432">
    <property type="entry name" value="RDD"/>
</dbReference>
<keyword evidence="10" id="KW-1185">Reference proteome</keyword>
<evidence type="ECO:0000259" key="7">
    <source>
        <dbReference type="Pfam" id="PF06271"/>
    </source>
</evidence>
<keyword evidence="5 6" id="KW-0472">Membrane</keyword>
<feature type="transmembrane region" description="Helical" evidence="6">
    <location>
        <begin position="133"/>
        <end position="158"/>
    </location>
</feature>
<protein>
    <submittedName>
        <fullName evidence="9">Transporter</fullName>
    </submittedName>
</protein>
<sequence length="324" mass="34466">MTEWYYADRQRRQIGPQPAEALVQRFRAGEIDAATLVWRDGLPAWQPLGSLRAELGLEDAAATLDFRIEPVLAASVPPADATPAAAPGGGGVAPASAGAYSPYSAPVAMMDVRAGADPVHGGDVVMAGLWRRFAASVVDGLVTGVLSYALLIPLMLVFGMSLSSLAQNELAGAGASVTFLFLNYAISFGVPMLYFAWMHSSGTQASLGKMAVGAKVVRTNGEPIGFGRALLRYLAYLLFVLFTCGLGVLISGLMVAFTERKQALHDMLCDTLVVDKWAYTDRPEWQERGLGTVTVVILVLFALMFVAMAVAAIAMIGLLSSMKW</sequence>
<evidence type="ECO:0000256" key="3">
    <source>
        <dbReference type="ARBA" id="ARBA00022692"/>
    </source>
</evidence>
<dbReference type="Pfam" id="PF14237">
    <property type="entry name" value="GYF_2"/>
    <property type="match status" value="1"/>
</dbReference>
<name>A0ABQ6ZB77_9GAMM</name>
<feature type="transmembrane region" description="Helical" evidence="6">
    <location>
        <begin position="295"/>
        <end position="319"/>
    </location>
</feature>
<proteinExistence type="predicted"/>
<dbReference type="InterPro" id="IPR025640">
    <property type="entry name" value="GYF_2"/>
</dbReference>
<keyword evidence="3 6" id="KW-0812">Transmembrane</keyword>
<dbReference type="Proteomes" id="UP000788419">
    <property type="component" value="Unassembled WGS sequence"/>
</dbReference>
<feature type="domain" description="GYF" evidence="8">
    <location>
        <begin position="4"/>
        <end position="51"/>
    </location>
</feature>
<reference evidence="9 10" key="1">
    <citation type="submission" date="2017-10" db="EMBL/GenBank/DDBJ databases">
        <title>Whole genome sequencing of members of genus Pseudoxanthomonas.</title>
        <authorList>
            <person name="Kumar S."/>
            <person name="Bansal K."/>
            <person name="Kaur A."/>
            <person name="Patil P."/>
            <person name="Sharma S."/>
            <person name="Patil P.B."/>
        </authorList>
    </citation>
    <scope>NUCLEOTIDE SEQUENCE [LARGE SCALE GENOMIC DNA]</scope>
    <source>
        <strain evidence="9 10">DSM 17801</strain>
    </source>
</reference>
<dbReference type="RefSeq" id="WP_162407970.1">
    <property type="nucleotide sequence ID" value="NZ_PDWN01000001.1"/>
</dbReference>
<comment type="caution">
    <text evidence="9">The sequence shown here is derived from an EMBL/GenBank/DDBJ whole genome shotgun (WGS) entry which is preliminary data.</text>
</comment>
<evidence type="ECO:0000313" key="10">
    <source>
        <dbReference type="Proteomes" id="UP000788419"/>
    </source>
</evidence>
<comment type="subcellular location">
    <subcellularLocation>
        <location evidence="1">Cell membrane</location>
        <topology evidence="1">Multi-pass membrane protein</topology>
    </subcellularLocation>
</comment>
<feature type="domain" description="RDD" evidence="7">
    <location>
        <begin position="127"/>
        <end position="269"/>
    </location>
</feature>
<dbReference type="InterPro" id="IPR051791">
    <property type="entry name" value="Pra-immunoreactive"/>
</dbReference>
<evidence type="ECO:0000256" key="2">
    <source>
        <dbReference type="ARBA" id="ARBA00022475"/>
    </source>
</evidence>
<dbReference type="PANTHER" id="PTHR36115">
    <property type="entry name" value="PROLINE-RICH ANTIGEN HOMOLOG-RELATED"/>
    <property type="match status" value="1"/>
</dbReference>
<organism evidence="9 10">
    <name type="scientific">Pseudoxanthomonas daejeonensis</name>
    <dbReference type="NCBI Taxonomy" id="266062"/>
    <lineage>
        <taxon>Bacteria</taxon>
        <taxon>Pseudomonadati</taxon>
        <taxon>Pseudomonadota</taxon>
        <taxon>Gammaproteobacteria</taxon>
        <taxon>Lysobacterales</taxon>
        <taxon>Lysobacteraceae</taxon>
        <taxon>Pseudoxanthomonas</taxon>
    </lineage>
</organism>
<evidence type="ECO:0000256" key="6">
    <source>
        <dbReference type="SAM" id="Phobius"/>
    </source>
</evidence>
<evidence type="ECO:0000313" key="9">
    <source>
        <dbReference type="EMBL" id="KAF1697354.1"/>
    </source>
</evidence>
<keyword evidence="4 6" id="KW-1133">Transmembrane helix</keyword>